<keyword evidence="24" id="KW-1185">Reference proteome</keyword>
<feature type="domain" description="Sushi" evidence="23">
    <location>
        <begin position="222"/>
        <end position="282"/>
    </location>
</feature>
<keyword evidence="13 25" id="KW-0675">Receptor</keyword>
<dbReference type="CTD" id="1380"/>
<feature type="domain" description="Sushi" evidence="23">
    <location>
        <begin position="1938"/>
        <end position="2008"/>
    </location>
</feature>
<reference evidence="25" key="1">
    <citation type="submission" date="2025-08" db="UniProtKB">
        <authorList>
            <consortium name="RefSeq"/>
        </authorList>
    </citation>
    <scope>IDENTIFICATION</scope>
</reference>
<feature type="domain" description="Sushi" evidence="23">
    <location>
        <begin position="358"/>
        <end position="416"/>
    </location>
</feature>
<feature type="domain" description="Sushi" evidence="23">
    <location>
        <begin position="2192"/>
        <end position="2262"/>
    </location>
</feature>
<feature type="domain" description="Sushi" evidence="23">
    <location>
        <begin position="1739"/>
        <end position="1809"/>
    </location>
</feature>
<dbReference type="FunFam" id="2.10.70.10:FF:000014">
    <property type="entry name" value="Membrane cofactor protein"/>
    <property type="match status" value="8"/>
</dbReference>
<evidence type="ECO:0000256" key="7">
    <source>
        <dbReference type="ARBA" id="ARBA00022737"/>
    </source>
</evidence>
<dbReference type="Proteomes" id="UP000248480">
    <property type="component" value="Unplaced"/>
</dbReference>
<sequence>MGAAHLLWVFLALVAPGVFGDREGERGGISCDPPPVVENARRFYFSGPVSVGNVIRYSCLPNFRLIGEKNVYCIRKDHVTAVWDKAAPRCEYYNKHSICSEPEVPGGYRNKQSRPPYRHGDSVTFTCNTNFTMKGNKSVWCQGNGTWGPTPLPTCESDFPLECPSLPSIPNGHHTGENGSSLVPGLSVTYSCDRGYLLHGKKTIICLSSGAWSATSPTCKEAQCESPGRFPNGQVQQPPSLRVGVTANYSCNEGYRLRGQPSSQCVIAGQRAVWTKTPVCEVILCSPPPTIHNGRHTSSSSGPVRYGSTVTYTCDPDPEKGVSFILIGENTIYCTSDRQKTGIWSGPSPRCELSTFAVQCTHPQVLNRYTLFVQKEEYPYNATVVFACASGFTMKGRRQIRCNAQGTWEPSVPVCEKECQAPPKILNGQIKGGHVSHFDPGTSIQYGCDPGYVLVGEEYIHCTSEGVWTPGAPQCKAAECEPIGTELFKKPQDHFIRQDANSSCDEGYRLGESVYQLCQGTVLWFLEIRLCKEITCPPPPVIYNGIHSWSSSEDVPHGTTVTYTCNPGPERGVKFNLIGKNTIRCISNERETGSWSGPAPVCELSIPHVQCSHAYIANGNKISGKEAPYFYNDSVTFKCHDGFTLKGSSQIRCKANNTWDPEIPVCEKGKNPMDKKEVICVFIELYCLFSRITEKGETTFPFHPFSNRMLYVSCGCFLCKRPCGSGIYSDKLELRGLWLGHFRLLSNVVYLMFFSINSILLVFMWGVFSSDCQPPSEIHHGQHTGGDRVRFASGTTVDYTCDSGYLLVGNKTIHCMPSGMWSPSPRCEGTFSSRIIFLFDNEISISNSNFAPLEGSCKPVKDMQEIPSGTRVVTFNMSCQVGYQVSRFSYQKCQDADGVWFRKIPLCKVIHCPPPPIIENGRLTGMTTKHFLYGNEVSYECGQGFDLLGEKTIRCLSDAEGHGVWNGPPPTCFQSRPVTHCPSPEVKHGYKLNKTLSSYSHNDTVYVACNTGFIMNGSHLIRCHTNNTWVPGVPTCIKKAFLGCEPPSEIPNGWHTGEDTARFSPGMSVLYSCDPGYLLVGEELLLCTHEGTWSQSVPYCKEVNCSFPEYISGMQKGLEPGKMYHYGSTVTVECEDGYTLEGSPQSQCQEDHRWNPPLAVCKSRSLAPLLSGISVGLVLLIILVAVSLCMLLKDKGSYYTNAAPKDGARPLEAQEVYSVDPYSPATSELLTEKTDLVTGLMNNLMVNEQNIEVVNNYVTAKFLGRVGGSCGVKLFVPEPRRPPQTWAHSQAIGLFSQLLFPLTSSSSSSQFGFWMCLGRMGASSPRSPKPPGPPAPCLSCAGGALLAVLVLLALPAAWGQCKAPEFFLFAKPVNLTDESEFPIGTSLKYECRPGYYRKLLPPIICLENSIWSSLENLCKRKSCRPPPDPVNGIVHVNTGIEFGSTVNYSCNDGFRLIGHSSNTCIISGKTITWEKEAPICERIPCGPPPAIANGDFYSSDREYFHYGMVVTYRCNSEKNGRKLFDLVGEASIHCTSKDNQVGIWSGPPPQCRPPWNMCTPPNVENGIRVSVDKKLFVLYESVKFRCLPGFVMKGPGRVQCQVQNKWTPQLPSCSRVCQPPPEILHGKHTPSDKANFSSGEEVFYSCEPGYDLRGAAFLRCTPQGDWSPAAPRCEVKSCDNILDQLPNGRVLSPPSLQLGAKVSFVCDEGFRLKGRSFSHCVLVGMKSLWSNPVPVCEQIFCPNPPAILNGKHTGNALGNIPYGKEISYTCDPDPDRGMHFSLVGESTIRCTSDNQGNGMWSGPAPRCELSVPAGHCKTPKQFPFATPTTPIDESEFPVGTYLDYECLPGYSGSSFSITCLENLVWSSAEDACKRKSCGYPPKPSNGMVLINTDVQFGSTINYSCNEGYRLIGSSSAACLLLSGNNVIWDKEAPICESISCEPPATIAHGYFNSSNRKLFHYGTVVTYYCHTGPSGEKLFDLVGETSIYCTSKHDQLGVWSGPPPRCISNKCTAPEVENGIQESGNRSFFSLNEIVMFRCQPGFVMSGSRIVQCQANNRWVPELPSCFRVCQPPPEILHGKYSPSNKDNFFPGEDVFYSCEPGYHLRGAASLRCKPQGDWSPAAPRCEVKSCDDILDQLPNGRVLSPPSLQVGAKVSFICDEGFQLKGSSISHCVLVGKKGLWNGSVPVCERIFCPNPPAILNGKHTGNGLGNIPYGKEVSYMCDPDPDRGMNFSLVGESTIRCTSDNQGNGMWSGPAPRCELSVVCPPPSKIHNGHHTGGHASSYSPGMIVNYTCDPGYLLVGQAFIFCTHQGTWSQSDHYCKEVQCSLPRFMNGIQKEMNYKKVYHYGDSVTLECEDGYILEGSPQSQCQEDDRWDPPLAMCTSSTRDALIVGTFFGMFFFILYILVPCWIFLMRKKCNNTNKKSKEAIIHLNPQEDSCVHPQTLQPNQENSRSTNPAQNSFTQEVVLNISSPK</sequence>
<feature type="disulfide bond" evidence="19">
    <location>
        <begin position="639"/>
        <end position="666"/>
    </location>
</feature>
<comment type="function">
    <text evidence="15">Serves as a receptor for various ligands including complement component CD3d, HNRNPU OR IFNA1. When C3d is bound to antigens, attaches to C3d on B-cell surface and thereby facilitates the recognition and uptake of antigens by B-cells. This interaction enhances B-cell activation and subsequent immune responses. Forms a complex with several partners on the surface of B-cells including CD19, FCRL5 and CD81, to form the B-cell coreceptor complex that plays a crucial role in B-cell activation and signaling. Also induces specific intracellular signaling separately from the BCR and CD19 by activating the tyrosine kinase SRC, which then phosphorylates nucleolin/NCL and triggers AKT and GSK3 kinase activities in a SYK/CD19-independent manner. Acts as a ligand for CD23 (FcepsilonRII), a low-affinity receptor for IgE, which is expressed on B-cells and other immune cells, and thus participates in the regulation of IgE production.</text>
</comment>
<feature type="disulfide bond" evidence="19">
    <location>
        <begin position="1134"/>
        <end position="1161"/>
    </location>
</feature>
<dbReference type="GO" id="GO:0005886">
    <property type="term" value="C:plasma membrane"/>
    <property type="evidence" value="ECO:0007669"/>
    <property type="project" value="UniProtKB-SubCell"/>
</dbReference>
<dbReference type="CDD" id="cd00033">
    <property type="entry name" value="CCP"/>
    <property type="match status" value="30"/>
</dbReference>
<feature type="domain" description="Sushi" evidence="23">
    <location>
        <begin position="1421"/>
        <end position="1482"/>
    </location>
</feature>
<feature type="disulfide bond" evidence="19">
    <location>
        <begin position="192"/>
        <end position="219"/>
    </location>
</feature>
<feature type="domain" description="Sushi" evidence="23">
    <location>
        <begin position="979"/>
        <end position="1038"/>
    </location>
</feature>
<feature type="domain" description="Sushi" evidence="23">
    <location>
        <begin position="161"/>
        <end position="221"/>
    </location>
</feature>
<feature type="disulfide bond" evidence="19">
    <location>
        <begin position="2266"/>
        <end position="2309"/>
    </location>
</feature>
<evidence type="ECO:0000256" key="10">
    <source>
        <dbReference type="ARBA" id="ARBA00022989"/>
    </source>
</evidence>
<gene>
    <name evidence="25" type="primary">CR2</name>
</gene>
<feature type="domain" description="Sushi" evidence="23">
    <location>
        <begin position="97"/>
        <end position="157"/>
    </location>
</feature>
<feature type="domain" description="Sushi" evidence="23">
    <location>
        <begin position="1814"/>
        <end position="1874"/>
    </location>
</feature>
<feature type="disulfide bond" evidence="19">
    <location>
        <begin position="1816"/>
        <end position="1859"/>
    </location>
</feature>
<feature type="domain" description="Sushi" evidence="23">
    <location>
        <begin position="1615"/>
        <end position="1675"/>
    </location>
</feature>
<feature type="disulfide bond" evidence="19">
    <location>
        <begin position="2295"/>
        <end position="2322"/>
    </location>
</feature>
<dbReference type="FunFam" id="2.10.70.10:FF:000038">
    <property type="entry name" value="Complement component receptor type 1"/>
    <property type="match status" value="2"/>
</dbReference>
<feature type="domain" description="Sushi" evidence="23">
    <location>
        <begin position="534"/>
        <end position="604"/>
    </location>
</feature>
<feature type="disulfide bond" evidence="19">
    <location>
        <begin position="1009"/>
        <end position="1036"/>
    </location>
</feature>
<dbReference type="InParanoid" id="A0A2Y9R307"/>
<feature type="disulfide bond" evidence="19">
    <location>
        <begin position="912"/>
        <end position="955"/>
    </location>
</feature>
<feature type="domain" description="Sushi" evidence="23">
    <location>
        <begin position="2264"/>
        <end position="2324"/>
    </location>
</feature>
<keyword evidence="5 21" id="KW-0812">Transmembrane</keyword>
<dbReference type="InterPro" id="IPR000436">
    <property type="entry name" value="Sushi_SCR_CCP_dom"/>
</dbReference>
<feature type="disulfide bond" evidence="19">
    <location>
        <begin position="1646"/>
        <end position="1673"/>
    </location>
</feature>
<feature type="domain" description="Sushi" evidence="23">
    <location>
        <begin position="855"/>
        <end position="909"/>
    </location>
</feature>
<dbReference type="KEGG" id="tmu:101358574"/>
<keyword evidence="9" id="KW-0180">Complement pathway</keyword>
<feature type="disulfide bond" evidence="19">
    <location>
        <begin position="1617"/>
        <end position="1660"/>
    </location>
</feature>
<dbReference type="FunFam" id="2.10.70.10:FF:000069">
    <property type="entry name" value="Complement component receptor type 1"/>
    <property type="match status" value="1"/>
</dbReference>
<feature type="transmembrane region" description="Helical" evidence="21">
    <location>
        <begin position="1335"/>
        <end position="1358"/>
    </location>
</feature>
<dbReference type="Pfam" id="PF00084">
    <property type="entry name" value="Sushi"/>
    <property type="match status" value="30"/>
</dbReference>
<evidence type="ECO:0000256" key="8">
    <source>
        <dbReference type="ARBA" id="ARBA00022859"/>
    </source>
</evidence>
<dbReference type="GeneID" id="101358574"/>
<dbReference type="STRING" id="127582.A0A2Y9R307"/>
<dbReference type="InterPro" id="IPR050350">
    <property type="entry name" value="Compl-Cell_Adhes-Reg"/>
</dbReference>
<dbReference type="GO" id="GO:0006958">
    <property type="term" value="P:complement activation, classical pathway"/>
    <property type="evidence" value="ECO:0007669"/>
    <property type="project" value="UniProtKB-KW"/>
</dbReference>
<feature type="domain" description="Sushi" evidence="23">
    <location>
        <begin position="1103"/>
        <end position="1163"/>
    </location>
</feature>
<evidence type="ECO:0000256" key="2">
    <source>
        <dbReference type="ARBA" id="ARBA00010908"/>
    </source>
</evidence>
<feature type="domain" description="Sushi" evidence="23">
    <location>
        <begin position="1875"/>
        <end position="1937"/>
    </location>
</feature>
<feature type="disulfide bond" evidence="19">
    <location>
        <begin position="388"/>
        <end position="415"/>
    </location>
</feature>
<dbReference type="FunCoup" id="A0A2Y9R307">
    <property type="interactions" value="402"/>
</dbReference>
<feature type="signal peptide" evidence="22">
    <location>
        <begin position="1"/>
        <end position="20"/>
    </location>
</feature>
<feature type="domain" description="Sushi" evidence="23">
    <location>
        <begin position="770"/>
        <end position="829"/>
    </location>
</feature>
<feature type="disulfide bond" evidence="19">
    <location>
        <begin position="2099"/>
        <end position="2126"/>
    </location>
</feature>
<evidence type="ECO:0000259" key="23">
    <source>
        <dbReference type="PROSITE" id="PS50923"/>
    </source>
</evidence>
<dbReference type="PANTHER" id="PTHR19325">
    <property type="entry name" value="COMPLEMENT COMPONENT-RELATED SUSHI DOMAIN-CONTAINING"/>
    <property type="match status" value="1"/>
</dbReference>
<feature type="compositionally biased region" description="Polar residues" evidence="20">
    <location>
        <begin position="2442"/>
        <end position="2461"/>
    </location>
</feature>
<evidence type="ECO:0000256" key="13">
    <source>
        <dbReference type="ARBA" id="ARBA00023170"/>
    </source>
</evidence>
<evidence type="ECO:0000256" key="17">
    <source>
        <dbReference type="ARBA" id="ARBA00072028"/>
    </source>
</evidence>
<feature type="disulfide bond" evidence="19">
    <location>
        <begin position="1073"/>
        <end position="1100"/>
    </location>
</feature>
<dbReference type="FunFam" id="2.10.70.10:FF:000008">
    <property type="entry name" value="Complement receptor type 1"/>
    <property type="match status" value="3"/>
</dbReference>
<keyword evidence="12 19" id="KW-1015">Disulfide bond</keyword>
<feature type="domain" description="Sushi" evidence="23">
    <location>
        <begin position="609"/>
        <end position="668"/>
    </location>
</feature>
<feature type="domain" description="Sushi" evidence="23">
    <location>
        <begin position="1359"/>
        <end position="1420"/>
    </location>
</feature>
<feature type="region of interest" description="Disordered" evidence="20">
    <location>
        <begin position="2441"/>
        <end position="2461"/>
    </location>
</feature>
<feature type="disulfide bond" evidence="19">
    <location>
        <begin position="1044"/>
        <end position="1087"/>
    </location>
</feature>
<evidence type="ECO:0000256" key="11">
    <source>
        <dbReference type="ARBA" id="ARBA00023136"/>
    </source>
</evidence>
<dbReference type="FunFam" id="2.10.70.10:FF:000044">
    <property type="entry name" value="Complement component receptor type 1"/>
    <property type="match status" value="2"/>
</dbReference>
<evidence type="ECO:0000256" key="15">
    <source>
        <dbReference type="ARBA" id="ARBA00055442"/>
    </source>
</evidence>
<dbReference type="PANTHER" id="PTHR19325:SF391">
    <property type="entry name" value="COMPLEMENT RECEPTOR TYPE 2"/>
    <property type="match status" value="1"/>
</dbReference>
<evidence type="ECO:0000256" key="22">
    <source>
        <dbReference type="SAM" id="SignalP"/>
    </source>
</evidence>
<feature type="domain" description="Sushi" evidence="23">
    <location>
        <begin position="2009"/>
        <end position="2066"/>
    </location>
</feature>
<dbReference type="GO" id="GO:0030449">
    <property type="term" value="P:regulation of complement activation"/>
    <property type="evidence" value="ECO:0007669"/>
    <property type="project" value="UniProtKB-ARBA"/>
</dbReference>
<dbReference type="SMART" id="SM00032">
    <property type="entry name" value="CCP"/>
    <property type="match status" value="31"/>
</dbReference>
<dbReference type="PROSITE" id="PS50923">
    <property type="entry name" value="SUSHI"/>
    <property type="match status" value="31"/>
</dbReference>
<evidence type="ECO:0000256" key="12">
    <source>
        <dbReference type="ARBA" id="ARBA00023157"/>
    </source>
</evidence>
<keyword evidence="10 21" id="KW-1133">Transmembrane helix</keyword>
<proteinExistence type="inferred from homology"/>
<feature type="domain" description="Sushi" evidence="23">
    <location>
        <begin position="417"/>
        <end position="477"/>
    </location>
</feature>
<evidence type="ECO:0000313" key="24">
    <source>
        <dbReference type="Proteomes" id="UP000248480"/>
    </source>
</evidence>
<comment type="caution">
    <text evidence="19">Lacks conserved residue(s) required for the propagation of feature annotation.</text>
</comment>
<feature type="domain" description="Sushi" evidence="23">
    <location>
        <begin position="283"/>
        <end position="353"/>
    </location>
</feature>
<evidence type="ECO:0000256" key="16">
    <source>
        <dbReference type="ARBA" id="ARBA00064193"/>
    </source>
</evidence>
<evidence type="ECO:0000256" key="6">
    <source>
        <dbReference type="ARBA" id="ARBA00022729"/>
    </source>
</evidence>
<comment type="subcellular location">
    <subcellularLocation>
        <location evidence="1">Cell membrane</location>
        <topology evidence="1">Single-pass type I membrane protein</topology>
    </subcellularLocation>
</comment>
<feature type="disulfide bond" evidence="19">
    <location>
        <begin position="1586"/>
        <end position="1613"/>
    </location>
</feature>
<dbReference type="FunFam" id="2.10.70.10:FF:000070">
    <property type="entry name" value="Complement C3d receptor 2"/>
    <property type="match status" value="3"/>
</dbReference>
<feature type="domain" description="Sushi" evidence="23">
    <location>
        <begin position="2129"/>
        <end position="2191"/>
    </location>
</feature>
<comment type="similarity">
    <text evidence="2">Belongs to the receptors of complement activation (RCA) family.</text>
</comment>
<dbReference type="RefSeq" id="XP_023586024.1">
    <property type="nucleotide sequence ID" value="XM_023730256.1"/>
</dbReference>
<feature type="domain" description="Sushi" evidence="23">
    <location>
        <begin position="1556"/>
        <end position="1613"/>
    </location>
</feature>
<feature type="transmembrane region" description="Helical" evidence="21">
    <location>
        <begin position="1169"/>
        <end position="1192"/>
    </location>
</feature>
<feature type="disulfide bond" evidence="19">
    <location>
        <begin position="2327"/>
        <end position="2370"/>
    </location>
</feature>
<comment type="subunit">
    <text evidence="16">Interacts (via Sushi domain 1 and 2) with C3. Interacts with CD19. Part of a complex composed of CD19, CR2/CD21, CD81 and IFITM1/CD225 in the membrane of mature B-cells. Interacts (via Sushi domain 1 and 2) with FCER2 (via the C-terminus). Interacts with CD23. Interacts with FCRL5. Interacts with CR1. Interacts with INFNA1.</text>
</comment>
<dbReference type="Gene3D" id="2.10.70.10">
    <property type="entry name" value="Complement Module, domain 1"/>
    <property type="match status" value="30"/>
</dbReference>
<keyword evidence="14" id="KW-0325">Glycoprotein</keyword>
<feature type="domain" description="Sushi" evidence="23">
    <location>
        <begin position="1483"/>
        <end position="1553"/>
    </location>
</feature>
<feature type="transmembrane region" description="Helical" evidence="21">
    <location>
        <begin position="2390"/>
        <end position="2414"/>
    </location>
</feature>
<feature type="disulfide bond" evidence="19">
    <location>
        <begin position="2070"/>
        <end position="2113"/>
    </location>
</feature>
<feature type="domain" description="Sushi" evidence="23">
    <location>
        <begin position="1676"/>
        <end position="1738"/>
    </location>
</feature>
<feature type="domain" description="Sushi" evidence="23">
    <location>
        <begin position="910"/>
        <end position="974"/>
    </location>
</feature>
<feature type="disulfide bond" evidence="19">
    <location>
        <begin position="163"/>
        <end position="206"/>
    </location>
</feature>
<dbReference type="GO" id="GO:0045087">
    <property type="term" value="P:innate immune response"/>
    <property type="evidence" value="ECO:0007669"/>
    <property type="project" value="UniProtKB-KW"/>
</dbReference>
<keyword evidence="8" id="KW-0391">Immunity</keyword>
<accession>A0A2Y9R307</accession>
<feature type="disulfide bond" evidence="19">
    <location>
        <begin position="2039"/>
        <end position="2066"/>
    </location>
</feature>
<evidence type="ECO:0000256" key="18">
    <source>
        <dbReference type="ARBA" id="ARBA00076979"/>
    </source>
</evidence>
<organism evidence="24 25">
    <name type="scientific">Trichechus manatus latirostris</name>
    <name type="common">Florida manatee</name>
    <dbReference type="NCBI Taxonomy" id="127582"/>
    <lineage>
        <taxon>Eukaryota</taxon>
        <taxon>Metazoa</taxon>
        <taxon>Chordata</taxon>
        <taxon>Craniata</taxon>
        <taxon>Vertebrata</taxon>
        <taxon>Euteleostomi</taxon>
        <taxon>Mammalia</taxon>
        <taxon>Eutheria</taxon>
        <taxon>Afrotheria</taxon>
        <taxon>Sirenia</taxon>
        <taxon>Trichechidae</taxon>
        <taxon>Trichechus</taxon>
    </lineage>
</organism>
<keyword evidence="3" id="KW-0399">Innate immunity</keyword>
<feature type="domain" description="Sushi" evidence="23">
    <location>
        <begin position="2068"/>
        <end position="2128"/>
    </location>
</feature>
<feature type="chain" id="PRO_5016160184" description="Complement receptor type 2" evidence="22">
    <location>
        <begin position="21"/>
        <end position="2475"/>
    </location>
</feature>
<evidence type="ECO:0000256" key="21">
    <source>
        <dbReference type="SAM" id="Phobius"/>
    </source>
</evidence>
<keyword evidence="6 22" id="KW-0732">Signal</keyword>
<dbReference type="InterPro" id="IPR035976">
    <property type="entry name" value="Sushi/SCR/CCP_sf"/>
</dbReference>
<evidence type="ECO:0000256" key="20">
    <source>
        <dbReference type="SAM" id="MobiDB-lite"/>
    </source>
</evidence>
<name>A0A2Y9R307_TRIMA</name>
<dbReference type="SUPFAM" id="SSF57535">
    <property type="entry name" value="Complement control module/SCR domain"/>
    <property type="match status" value="32"/>
</dbReference>
<dbReference type="GO" id="GO:0004875">
    <property type="term" value="F:complement receptor activity"/>
    <property type="evidence" value="ECO:0007669"/>
    <property type="project" value="UniProtKB-ARBA"/>
</dbReference>
<evidence type="ECO:0000256" key="3">
    <source>
        <dbReference type="ARBA" id="ARBA00022588"/>
    </source>
</evidence>
<evidence type="ECO:0000256" key="1">
    <source>
        <dbReference type="ARBA" id="ARBA00004251"/>
    </source>
</evidence>
<feature type="disulfide bond" evidence="19">
    <location>
        <begin position="772"/>
        <end position="815"/>
    </location>
</feature>
<protein>
    <recommendedName>
        <fullName evidence="17">Complement receptor type 2</fullName>
    </recommendedName>
    <alternativeName>
        <fullName evidence="18">Complement C3d receptor</fullName>
    </alternativeName>
</protein>
<feature type="disulfide bond" evidence="19">
    <location>
        <begin position="2356"/>
        <end position="2383"/>
    </location>
</feature>
<keyword evidence="4 19" id="KW-0768">Sushi</keyword>
<feature type="domain" description="Sushi" evidence="23">
    <location>
        <begin position="29"/>
        <end position="92"/>
    </location>
</feature>
<feature type="domain" description="Sushi" evidence="23">
    <location>
        <begin position="1042"/>
        <end position="1102"/>
    </location>
</feature>
<feature type="disulfide bond" evidence="19">
    <location>
        <begin position="448"/>
        <end position="475"/>
    </location>
</feature>
<evidence type="ECO:0000256" key="19">
    <source>
        <dbReference type="PROSITE-ProRule" id="PRU00302"/>
    </source>
</evidence>
<dbReference type="FunFam" id="2.10.70.10:FF:000033">
    <property type="entry name" value="Complement receptor type 1"/>
    <property type="match status" value="2"/>
</dbReference>
<feature type="disulfide bond" evidence="19">
    <location>
        <begin position="419"/>
        <end position="462"/>
    </location>
</feature>
<dbReference type="GO" id="GO:1903659">
    <property type="term" value="P:regulation of complement-dependent cytotoxicity"/>
    <property type="evidence" value="ECO:0007669"/>
    <property type="project" value="UniProtKB-ARBA"/>
</dbReference>
<evidence type="ECO:0000256" key="9">
    <source>
        <dbReference type="ARBA" id="ARBA00022875"/>
    </source>
</evidence>
<evidence type="ECO:0000256" key="4">
    <source>
        <dbReference type="ARBA" id="ARBA00022659"/>
    </source>
</evidence>
<evidence type="ECO:0000256" key="5">
    <source>
        <dbReference type="ARBA" id="ARBA00022692"/>
    </source>
</evidence>
<keyword evidence="7" id="KW-0677">Repeat</keyword>
<feature type="domain" description="Sushi" evidence="23">
    <location>
        <begin position="2325"/>
        <end position="2385"/>
    </location>
</feature>
<evidence type="ECO:0000313" key="25">
    <source>
        <dbReference type="RefSeq" id="XP_023586024.1"/>
    </source>
</evidence>
<feature type="disulfide bond" evidence="19">
    <location>
        <begin position="1391"/>
        <end position="1418"/>
    </location>
</feature>
<keyword evidence="11 21" id="KW-0472">Membrane</keyword>
<dbReference type="FunFam" id="2.10.70.10:FF:000055">
    <property type="entry name" value="Complement decay-accelerating factor, GPI-anchored"/>
    <property type="match status" value="1"/>
</dbReference>
<evidence type="ECO:0000256" key="14">
    <source>
        <dbReference type="ARBA" id="ARBA00023180"/>
    </source>
</evidence>
<feature type="disulfide bond" evidence="19">
    <location>
        <begin position="1105"/>
        <end position="1148"/>
    </location>
</feature>